<evidence type="ECO:0000313" key="5">
    <source>
        <dbReference type="Proteomes" id="UP000272015"/>
    </source>
</evidence>
<dbReference type="PANTHER" id="PTHR34477:SF1">
    <property type="entry name" value="UPF0213 PROTEIN YHBQ"/>
    <property type="match status" value="1"/>
</dbReference>
<dbReference type="AlphaFoldDB" id="A0A3A5MUT1"/>
<dbReference type="InterPro" id="IPR035901">
    <property type="entry name" value="GIY-YIG_endonuc_sf"/>
</dbReference>
<reference evidence="4 5" key="1">
    <citation type="submission" date="2018-09" db="EMBL/GenBank/DDBJ databases">
        <title>Novel species of Cryobacterium.</title>
        <authorList>
            <person name="Liu Q."/>
            <person name="Xin Y.-H."/>
        </authorList>
    </citation>
    <scope>NUCLEOTIDE SEQUENCE [LARGE SCALE GENOMIC DNA]</scope>
    <source>
        <strain evidence="4 5">Hh39</strain>
    </source>
</reference>
<evidence type="ECO:0000259" key="3">
    <source>
        <dbReference type="PROSITE" id="PS50164"/>
    </source>
</evidence>
<comment type="similarity">
    <text evidence="1">Belongs to the UPF0213 family.</text>
</comment>
<gene>
    <name evidence="4" type="ORF">D6T64_05915</name>
</gene>
<dbReference type="InterPro" id="IPR050190">
    <property type="entry name" value="UPF0213_domain"/>
</dbReference>
<dbReference type="PANTHER" id="PTHR34477">
    <property type="entry name" value="UPF0213 PROTEIN YHBQ"/>
    <property type="match status" value="1"/>
</dbReference>
<dbReference type="Gene3D" id="3.40.1440.10">
    <property type="entry name" value="GIY-YIG endonuclease"/>
    <property type="match status" value="1"/>
</dbReference>
<protein>
    <submittedName>
        <fullName evidence="4">GIY-YIG nuclease family protein</fullName>
    </submittedName>
</protein>
<organism evidence="4 5">
    <name type="scientific">Cryobacterium melibiosiphilum</name>
    <dbReference type="NCBI Taxonomy" id="995039"/>
    <lineage>
        <taxon>Bacteria</taxon>
        <taxon>Bacillati</taxon>
        <taxon>Actinomycetota</taxon>
        <taxon>Actinomycetes</taxon>
        <taxon>Micrococcales</taxon>
        <taxon>Microbacteriaceae</taxon>
        <taxon>Cryobacterium</taxon>
    </lineage>
</organism>
<proteinExistence type="inferred from homology"/>
<evidence type="ECO:0000256" key="1">
    <source>
        <dbReference type="ARBA" id="ARBA00007435"/>
    </source>
</evidence>
<evidence type="ECO:0000313" key="4">
    <source>
        <dbReference type="EMBL" id="RJT89766.1"/>
    </source>
</evidence>
<dbReference type="EMBL" id="QZVS01000069">
    <property type="protein sequence ID" value="RJT89766.1"/>
    <property type="molecule type" value="Genomic_DNA"/>
</dbReference>
<dbReference type="CDD" id="cd10456">
    <property type="entry name" value="GIY-YIG_UPF0213"/>
    <property type="match status" value="1"/>
</dbReference>
<feature type="compositionally biased region" description="Pro residues" evidence="2">
    <location>
        <begin position="95"/>
        <end position="110"/>
    </location>
</feature>
<name>A0A3A5MUT1_9MICO</name>
<dbReference type="Pfam" id="PF01541">
    <property type="entry name" value="GIY-YIG"/>
    <property type="match status" value="1"/>
</dbReference>
<evidence type="ECO:0000256" key="2">
    <source>
        <dbReference type="SAM" id="MobiDB-lite"/>
    </source>
</evidence>
<comment type="caution">
    <text evidence="4">The sequence shown here is derived from an EMBL/GenBank/DDBJ whole genome shotgun (WGS) entry which is preliminary data.</text>
</comment>
<dbReference type="SUPFAM" id="SSF82771">
    <property type="entry name" value="GIY-YIG endonuclease"/>
    <property type="match status" value="1"/>
</dbReference>
<dbReference type="Proteomes" id="UP000272015">
    <property type="component" value="Unassembled WGS sequence"/>
</dbReference>
<dbReference type="RefSeq" id="WP_119973125.1">
    <property type="nucleotide sequence ID" value="NZ_JBHSQA010000015.1"/>
</dbReference>
<accession>A0A3A5MUT1</accession>
<feature type="domain" description="GIY-YIG" evidence="3">
    <location>
        <begin position="1"/>
        <end position="76"/>
    </location>
</feature>
<sequence length="110" mass="12421">MPHMYILECADGSFYVGSTWDIDRRLWQHNSGEGGAAYTKRRRPVKLVYLEECPRIADAYAREKQIQGWNRAKRIALIEGRFDDLPALSIRHSKIPPPAPPPPLGNPPAG</sequence>
<dbReference type="InterPro" id="IPR000305">
    <property type="entry name" value="GIY-YIG_endonuc"/>
</dbReference>
<feature type="region of interest" description="Disordered" evidence="2">
    <location>
        <begin position="90"/>
        <end position="110"/>
    </location>
</feature>
<keyword evidence="5" id="KW-1185">Reference proteome</keyword>
<dbReference type="PROSITE" id="PS50164">
    <property type="entry name" value="GIY_YIG"/>
    <property type="match status" value="1"/>
</dbReference>
<dbReference type="OrthoDB" id="9797095at2"/>